<dbReference type="PROSITE" id="PS51340">
    <property type="entry name" value="MOSC"/>
    <property type="match status" value="1"/>
</dbReference>
<evidence type="ECO:0000259" key="1">
    <source>
        <dbReference type="PROSITE" id="PS51340"/>
    </source>
</evidence>
<dbReference type="Pfam" id="PF03476">
    <property type="entry name" value="MOSC_N"/>
    <property type="match status" value="1"/>
</dbReference>
<protein>
    <submittedName>
        <fullName evidence="2">MOSC domain-containing protein</fullName>
    </submittedName>
</protein>
<keyword evidence="3" id="KW-1185">Reference proteome</keyword>
<reference evidence="2 3" key="1">
    <citation type="submission" date="2023-11" db="EMBL/GenBank/DDBJ databases">
        <title>Novel species in genus Nocardioides.</title>
        <authorList>
            <person name="Zhou H."/>
        </authorList>
    </citation>
    <scope>NUCLEOTIDE SEQUENCE [LARGE SCALE GENOMIC DNA]</scope>
    <source>
        <strain evidence="2 3">S-58</strain>
    </source>
</reference>
<gene>
    <name evidence="2" type="ORF">SFC79_02635</name>
</gene>
<accession>A0ABU5K726</accession>
<comment type="caution">
    <text evidence="2">The sequence shown here is derived from an EMBL/GenBank/DDBJ whole genome shotgun (WGS) entry which is preliminary data.</text>
</comment>
<dbReference type="InterPro" id="IPR005303">
    <property type="entry name" value="MOCOS_middle"/>
</dbReference>
<dbReference type="InterPro" id="IPR005302">
    <property type="entry name" value="MoCF_Sase_C"/>
</dbReference>
<dbReference type="Pfam" id="PF03473">
    <property type="entry name" value="MOSC"/>
    <property type="match status" value="1"/>
</dbReference>
<evidence type="ECO:0000313" key="2">
    <source>
        <dbReference type="EMBL" id="MDZ5660649.1"/>
    </source>
</evidence>
<dbReference type="EMBL" id="JAXQPW010000001">
    <property type="protein sequence ID" value="MDZ5660649.1"/>
    <property type="molecule type" value="Genomic_DNA"/>
</dbReference>
<organism evidence="2 3">
    <name type="scientific">Nocardioides renjunii</name>
    <dbReference type="NCBI Taxonomy" id="3095075"/>
    <lineage>
        <taxon>Bacteria</taxon>
        <taxon>Bacillati</taxon>
        <taxon>Actinomycetota</taxon>
        <taxon>Actinomycetes</taxon>
        <taxon>Propionibacteriales</taxon>
        <taxon>Nocardioidaceae</taxon>
        <taxon>Nocardioides</taxon>
    </lineage>
</organism>
<dbReference type="Proteomes" id="UP001291999">
    <property type="component" value="Unassembled WGS sequence"/>
</dbReference>
<dbReference type="InterPro" id="IPR011037">
    <property type="entry name" value="Pyrv_Knase-like_insert_dom_sf"/>
</dbReference>
<dbReference type="SUPFAM" id="SSF50800">
    <property type="entry name" value="PK beta-barrel domain-like"/>
    <property type="match status" value="1"/>
</dbReference>
<dbReference type="RefSeq" id="WP_322423110.1">
    <property type="nucleotide sequence ID" value="NZ_JAXQPW010000001.1"/>
</dbReference>
<sequence length="281" mass="29426">MPPELVVRAAGFAPVKGMRHLGLDHVRLDGQGPVGDRQWCLVDVVARRVLRTVQHPSLIGVVARIEGPVLSMTLPSGDSVAAEPVATGETLTCDYWGRSVDLALTDGPHAGLVSDHLGRDVRLAAAPRGGVVFNAPVTLVGTASIEHLARIAAHPALVREAGRFRATFVVETDEPFVEDTWLGTEVAVGQARLRIGGPVPRCAVVDSHPVTGEKDVRLLRAMTGSRPTNAAGEPMLGMYAACVAPGVVPVGRAAVGWATPADREGVGQPLLTGIVQEKGVE</sequence>
<proteinExistence type="predicted"/>
<name>A0ABU5K726_9ACTN</name>
<evidence type="ECO:0000313" key="3">
    <source>
        <dbReference type="Proteomes" id="UP001291999"/>
    </source>
</evidence>
<feature type="domain" description="MOSC" evidence="1">
    <location>
        <begin position="97"/>
        <end position="257"/>
    </location>
</feature>